<name>A0A974PPI5_9HYPH</name>
<evidence type="ECO:0000313" key="2">
    <source>
        <dbReference type="EMBL" id="QRG07081.1"/>
    </source>
</evidence>
<dbReference type="InterPro" id="IPR020904">
    <property type="entry name" value="Sc_DH/Rdtase_CS"/>
</dbReference>
<dbReference type="RefSeq" id="WP_203193994.1">
    <property type="nucleotide sequence ID" value="NZ_CP063362.1"/>
</dbReference>
<evidence type="ECO:0000313" key="3">
    <source>
        <dbReference type="Proteomes" id="UP000596427"/>
    </source>
</evidence>
<dbReference type="InterPro" id="IPR050177">
    <property type="entry name" value="Lipid_A_modif_metabolic_enz"/>
</dbReference>
<dbReference type="SUPFAM" id="SSF51735">
    <property type="entry name" value="NAD(P)-binding Rossmann-fold domains"/>
    <property type="match status" value="1"/>
</dbReference>
<accession>A0A974PPI5</accession>
<dbReference type="Gene3D" id="3.40.50.720">
    <property type="entry name" value="NAD(P)-binding Rossmann-like Domain"/>
    <property type="match status" value="1"/>
</dbReference>
<dbReference type="KEGG" id="xdi:EZH22_01110"/>
<feature type="domain" description="NAD-dependent epimerase/dehydratase" evidence="1">
    <location>
        <begin position="6"/>
        <end position="233"/>
    </location>
</feature>
<dbReference type="AlphaFoldDB" id="A0A974PPI5"/>
<organism evidence="2 3">
    <name type="scientific">Xanthobacter dioxanivorans</name>
    <dbReference type="NCBI Taxonomy" id="2528964"/>
    <lineage>
        <taxon>Bacteria</taxon>
        <taxon>Pseudomonadati</taxon>
        <taxon>Pseudomonadota</taxon>
        <taxon>Alphaproteobacteria</taxon>
        <taxon>Hyphomicrobiales</taxon>
        <taxon>Xanthobacteraceae</taxon>
        <taxon>Xanthobacter</taxon>
    </lineage>
</organism>
<dbReference type="PROSITE" id="PS00061">
    <property type="entry name" value="ADH_SHORT"/>
    <property type="match status" value="1"/>
</dbReference>
<evidence type="ECO:0000259" key="1">
    <source>
        <dbReference type="Pfam" id="PF01370"/>
    </source>
</evidence>
<dbReference type="EMBL" id="CP063362">
    <property type="protein sequence ID" value="QRG07081.1"/>
    <property type="molecule type" value="Genomic_DNA"/>
</dbReference>
<proteinExistence type="predicted"/>
<dbReference type="InterPro" id="IPR036291">
    <property type="entry name" value="NAD(P)-bd_dom_sf"/>
</dbReference>
<protein>
    <submittedName>
        <fullName evidence="2">NAD(P)-dependent oxidoreductase</fullName>
    </submittedName>
</protein>
<sequence length="307" mass="32446">MSAGAILVTGVGGLLGGAMARRLHAAGRRVVGMDSVPLSGLPFPVLRHDLPDPHGWHAAIARFGVEAVIHAGGISGPMVMRDTPARVCAINLDGLVDLLEAARIHRLRRVVWFSSVNAYGPRATLDPVDEAAPLHPDTVYGATKAAGEALIEAYRAEHGVDAVALRVASCYGPGRTTSCLIRALVEDGLAGRVTAVRPATRQTRQHVFVDDVAAAILAALDAPSLSRTAYNVGPGRAQELDEIVAEVREAVPGARIELREDGLVWNMFPLGPLSIAAAQRDLGFSPSTPLAEGARRTRAWVEQRGRA</sequence>
<dbReference type="InterPro" id="IPR001509">
    <property type="entry name" value="Epimerase_deHydtase"/>
</dbReference>
<reference evidence="2 3" key="1">
    <citation type="submission" date="2020-10" db="EMBL/GenBank/DDBJ databases">
        <title>Degradation of 1,4-Dioxane by Xanthobacter sp. YN2, via a Novel Group-2 Soluble Di-Iron Monooxygenase.</title>
        <authorList>
            <person name="Ma F."/>
            <person name="Wang Y."/>
            <person name="Yang J."/>
            <person name="Guo H."/>
            <person name="Su D."/>
            <person name="Yu L."/>
        </authorList>
    </citation>
    <scope>NUCLEOTIDE SEQUENCE [LARGE SCALE GENOMIC DNA]</scope>
    <source>
        <strain evidence="2 3">YN2</strain>
    </source>
</reference>
<gene>
    <name evidence="2" type="ORF">EZH22_01110</name>
</gene>
<dbReference type="Pfam" id="PF01370">
    <property type="entry name" value="Epimerase"/>
    <property type="match status" value="1"/>
</dbReference>
<dbReference type="Proteomes" id="UP000596427">
    <property type="component" value="Chromosome"/>
</dbReference>
<keyword evidence="3" id="KW-1185">Reference proteome</keyword>
<dbReference type="PANTHER" id="PTHR43245">
    <property type="entry name" value="BIFUNCTIONAL POLYMYXIN RESISTANCE PROTEIN ARNA"/>
    <property type="match status" value="1"/>
</dbReference>